<evidence type="ECO:0000256" key="1">
    <source>
        <dbReference type="ARBA" id="ARBA00001231"/>
    </source>
</evidence>
<evidence type="ECO:0000256" key="4">
    <source>
        <dbReference type="ARBA" id="ARBA00022801"/>
    </source>
</evidence>
<dbReference type="InterPro" id="IPR050226">
    <property type="entry name" value="NagZ_Beta-hexosaminidase"/>
</dbReference>
<accession>A0A5S9M588</accession>
<dbReference type="InterPro" id="IPR036962">
    <property type="entry name" value="Glyco_hydro_3_N_sf"/>
</dbReference>
<gene>
    <name evidence="8" type="ORF">BsIDN1_02940</name>
</gene>
<dbReference type="InterPro" id="IPR001764">
    <property type="entry name" value="Glyco_hydro_3_N"/>
</dbReference>
<comment type="catalytic activity">
    <reaction evidence="1">
        <text>Hydrolysis of terminal non-reducing N-acetyl-D-hexosamine residues in N-acetyl-beta-D-hexosaminides.</text>
        <dbReference type="EC" id="3.2.1.52"/>
    </reaction>
</comment>
<dbReference type="AlphaFoldDB" id="A0A5S9M588"/>
<dbReference type="Proteomes" id="UP000464658">
    <property type="component" value="Chromosome"/>
</dbReference>
<evidence type="ECO:0000313" key="9">
    <source>
        <dbReference type="Proteomes" id="UP000464658"/>
    </source>
</evidence>
<dbReference type="GO" id="GO:0004563">
    <property type="term" value="F:beta-N-acetylhexosaminidase activity"/>
    <property type="evidence" value="ECO:0007669"/>
    <property type="project" value="UniProtKB-EC"/>
</dbReference>
<name>A0A5S9M588_BACIA</name>
<dbReference type="Pfam" id="PF00933">
    <property type="entry name" value="Glyco_hydro_3"/>
    <property type="match status" value="1"/>
</dbReference>
<keyword evidence="5" id="KW-0326">Glycosidase</keyword>
<feature type="domain" description="Glycoside hydrolase family 3 N-terminal" evidence="7">
    <location>
        <begin position="7"/>
        <end position="61"/>
    </location>
</feature>
<protein>
    <recommendedName>
        <fullName evidence="3">beta-N-acetylhexosaminidase</fullName>
        <ecNumber evidence="3">3.2.1.52</ecNumber>
    </recommendedName>
</protein>
<reference evidence="8 9" key="1">
    <citation type="submission" date="2019-12" db="EMBL/GenBank/DDBJ databases">
        <title>Full genome sequence of a Bacillus safensis strain isolated from commercially available natto in Indonesia.</title>
        <authorList>
            <person name="Yoshida M."/>
            <person name="Uomi M."/>
            <person name="Waturangi D."/>
            <person name="Ekaputri J.J."/>
            <person name="Setiamarga D.H.E."/>
        </authorList>
    </citation>
    <scope>NUCLEOTIDE SEQUENCE [LARGE SCALE GENOMIC DNA]</scope>
    <source>
        <strain evidence="8 9">IDN1</strain>
    </source>
</reference>
<keyword evidence="4" id="KW-0378">Hydrolase</keyword>
<dbReference type="PANTHER" id="PTHR30480:SF13">
    <property type="entry name" value="BETA-HEXOSAMINIDASE"/>
    <property type="match status" value="1"/>
</dbReference>
<evidence type="ECO:0000256" key="6">
    <source>
        <dbReference type="SAM" id="MobiDB-lite"/>
    </source>
</evidence>
<dbReference type="GO" id="GO:0009254">
    <property type="term" value="P:peptidoglycan turnover"/>
    <property type="evidence" value="ECO:0007669"/>
    <property type="project" value="TreeGrafter"/>
</dbReference>
<dbReference type="EMBL" id="AP021906">
    <property type="protein sequence ID" value="BBP86676.1"/>
    <property type="molecule type" value="Genomic_DNA"/>
</dbReference>
<comment type="similarity">
    <text evidence="2">Belongs to the glycosyl hydrolase 3 family.</text>
</comment>
<feature type="region of interest" description="Disordered" evidence="6">
    <location>
        <begin position="35"/>
        <end position="62"/>
    </location>
</feature>
<organism evidence="8 9">
    <name type="scientific">Bacillus safensis</name>
    <dbReference type="NCBI Taxonomy" id="561879"/>
    <lineage>
        <taxon>Bacteria</taxon>
        <taxon>Bacillati</taxon>
        <taxon>Bacillota</taxon>
        <taxon>Bacilli</taxon>
        <taxon>Bacillales</taxon>
        <taxon>Bacillaceae</taxon>
        <taxon>Bacillus</taxon>
    </lineage>
</organism>
<dbReference type="InterPro" id="IPR017853">
    <property type="entry name" value="GH"/>
</dbReference>
<evidence type="ECO:0000256" key="3">
    <source>
        <dbReference type="ARBA" id="ARBA00012663"/>
    </source>
</evidence>
<dbReference type="GO" id="GO:0005975">
    <property type="term" value="P:carbohydrate metabolic process"/>
    <property type="evidence" value="ECO:0007669"/>
    <property type="project" value="InterPro"/>
</dbReference>
<evidence type="ECO:0000256" key="2">
    <source>
        <dbReference type="ARBA" id="ARBA00005336"/>
    </source>
</evidence>
<evidence type="ECO:0000313" key="8">
    <source>
        <dbReference type="EMBL" id="BBP86676.1"/>
    </source>
</evidence>
<evidence type="ECO:0000259" key="7">
    <source>
        <dbReference type="Pfam" id="PF00933"/>
    </source>
</evidence>
<dbReference type="PANTHER" id="PTHR30480">
    <property type="entry name" value="BETA-HEXOSAMINIDASE-RELATED"/>
    <property type="match status" value="1"/>
</dbReference>
<dbReference type="SUPFAM" id="SSF51445">
    <property type="entry name" value="(Trans)glycosidases"/>
    <property type="match status" value="1"/>
</dbReference>
<dbReference type="EC" id="3.2.1.52" evidence="3"/>
<evidence type="ECO:0000256" key="5">
    <source>
        <dbReference type="ARBA" id="ARBA00023295"/>
    </source>
</evidence>
<proteinExistence type="inferred from homology"/>
<sequence>MKLTHEFQKASPNIPLLISIDQEGGIVTRLQKGTHFPGNMSIGASRRKKKKTYDTGKIIGKN</sequence>
<dbReference type="Gene3D" id="3.20.20.300">
    <property type="entry name" value="Glycoside hydrolase, family 3, N-terminal domain"/>
    <property type="match status" value="1"/>
</dbReference>